<dbReference type="GO" id="GO:0046872">
    <property type="term" value="F:metal ion binding"/>
    <property type="evidence" value="ECO:0007669"/>
    <property type="project" value="UniProtKB-KW"/>
</dbReference>
<keyword evidence="1" id="KW-0479">Metal-binding</keyword>
<dbReference type="InterPro" id="IPR058240">
    <property type="entry name" value="rSAM_sf"/>
</dbReference>
<evidence type="ECO:0000256" key="1">
    <source>
        <dbReference type="ARBA" id="ARBA00022723"/>
    </source>
</evidence>
<dbReference type="EMBL" id="CP001807">
    <property type="protein sequence ID" value="ACY47239.1"/>
    <property type="molecule type" value="Genomic_DNA"/>
</dbReference>
<dbReference type="PANTHER" id="PTHR43432:SF3">
    <property type="entry name" value="SLR0285 PROTEIN"/>
    <property type="match status" value="1"/>
</dbReference>
<dbReference type="eggNOG" id="COG1533">
    <property type="taxonomic scope" value="Bacteria"/>
</dbReference>
<dbReference type="AlphaFoldDB" id="D0MDP6"/>
<evidence type="ECO:0000259" key="5">
    <source>
        <dbReference type="PROSITE" id="PS51918"/>
    </source>
</evidence>
<accession>D0MDP6</accession>
<dbReference type="Pfam" id="PF04055">
    <property type="entry name" value="Radical_SAM"/>
    <property type="match status" value="1"/>
</dbReference>
<dbReference type="RefSeq" id="WP_012842851.1">
    <property type="nucleotide sequence ID" value="NC_013501.1"/>
</dbReference>
<reference evidence="6 7" key="1">
    <citation type="journal article" date="2009" name="Stand. Genomic Sci.">
        <title>Complete genome sequence of Rhodothermus marinus type strain (R-10).</title>
        <authorList>
            <person name="Nolan M."/>
            <person name="Tindall B.J."/>
            <person name="Pomrenke H."/>
            <person name="Lapidus A."/>
            <person name="Copeland A."/>
            <person name="Glavina Del Rio T."/>
            <person name="Lucas S."/>
            <person name="Chen F."/>
            <person name="Tice H."/>
            <person name="Cheng J.F."/>
            <person name="Saunders E."/>
            <person name="Han C."/>
            <person name="Bruce D."/>
            <person name="Goodwin L."/>
            <person name="Chain P."/>
            <person name="Pitluck S."/>
            <person name="Ovchinikova G."/>
            <person name="Pati A."/>
            <person name="Ivanova N."/>
            <person name="Mavromatis K."/>
            <person name="Chen A."/>
            <person name="Palaniappan K."/>
            <person name="Land M."/>
            <person name="Hauser L."/>
            <person name="Chang Y.J."/>
            <person name="Jeffries C.D."/>
            <person name="Brettin T."/>
            <person name="Goker M."/>
            <person name="Bristow J."/>
            <person name="Eisen J.A."/>
            <person name="Markowitz V."/>
            <person name="Hugenholtz P."/>
            <person name="Kyrpides N.C."/>
            <person name="Klenk H.P."/>
            <person name="Detter J.C."/>
        </authorList>
    </citation>
    <scope>NUCLEOTIDE SEQUENCE [LARGE SCALE GENOMIC DNA]</scope>
    <source>
        <strain evidence="7">ATCC 43812 / DSM 4252 / R-10</strain>
    </source>
</reference>
<proteinExistence type="predicted"/>
<name>D0MDP6_RHOM4</name>
<evidence type="ECO:0000256" key="2">
    <source>
        <dbReference type="ARBA" id="ARBA00023004"/>
    </source>
</evidence>
<dbReference type="SMART" id="SM00729">
    <property type="entry name" value="Elp3"/>
    <property type="match status" value="1"/>
</dbReference>
<feature type="domain" description="Radical SAM core" evidence="5">
    <location>
        <begin position="60"/>
        <end position="305"/>
    </location>
</feature>
<dbReference type="PROSITE" id="PS51918">
    <property type="entry name" value="RADICAL_SAM"/>
    <property type="match status" value="1"/>
</dbReference>
<keyword evidence="2" id="KW-0408">Iron</keyword>
<dbReference type="HOGENOM" id="CLU_015525_0_0_10"/>
<dbReference type="Gene3D" id="3.80.30.30">
    <property type="match status" value="1"/>
</dbReference>
<dbReference type="InterPro" id="IPR040086">
    <property type="entry name" value="MJ0683-like"/>
</dbReference>
<dbReference type="SFLD" id="SFLDG01084">
    <property type="entry name" value="Uncharacterised_Radical_SAM_Su"/>
    <property type="match status" value="1"/>
</dbReference>
<dbReference type="InterPro" id="IPR006638">
    <property type="entry name" value="Elp3/MiaA/NifB-like_rSAM"/>
</dbReference>
<evidence type="ECO:0000256" key="4">
    <source>
        <dbReference type="SAM" id="MobiDB-lite"/>
    </source>
</evidence>
<dbReference type="NCBIfam" id="NF033668">
    <property type="entry name" value="rSAM_PA0069"/>
    <property type="match status" value="1"/>
</dbReference>
<dbReference type="SFLD" id="SFLDS00029">
    <property type="entry name" value="Radical_SAM"/>
    <property type="match status" value="1"/>
</dbReference>
<dbReference type="CDD" id="cd01335">
    <property type="entry name" value="Radical_SAM"/>
    <property type="match status" value="1"/>
</dbReference>
<feature type="compositionally biased region" description="Basic and acidic residues" evidence="4">
    <location>
        <begin position="20"/>
        <end position="37"/>
    </location>
</feature>
<dbReference type="InterPro" id="IPR007197">
    <property type="entry name" value="rSAM"/>
</dbReference>
<gene>
    <name evidence="6" type="ordered locus">Rmar_0334</name>
</gene>
<evidence type="ECO:0000313" key="6">
    <source>
        <dbReference type="EMBL" id="ACY47239.1"/>
    </source>
</evidence>
<evidence type="ECO:0000256" key="3">
    <source>
        <dbReference type="ARBA" id="ARBA00023014"/>
    </source>
</evidence>
<sequence>MTQPPAPKGRGAAFNPPSRFEPRHLEPDPEALAREEMPHRVPTTILEDHTRSALARNDSPDIPFNFGLNPYRGCEHGCAYCYARTYHEYLGFSAGLDFETKIVVKRDIARLLEQTLRRPSWEPQPISLSGVTDPYQPLERRLRLTRACLDVLLRYRNPVVIVTKNALIRRDLDLLAEMARQELVLVWISVTSLKPDITARLEPRTARPALRLKTIEALSRAGVPVGVLAAPIIPGLTDEELPAILEAAARAGARWAGYTLLRLPGAVREIFLDALRRHFPERYDRVVRRLEAMRGPSLNDTRAGRRLHGSGKEADLLAQLFHLTCRRLGLNRTRPVLRTDRFRRDGAQLSLFEQKMP</sequence>
<dbReference type="SUPFAM" id="SSF102114">
    <property type="entry name" value="Radical SAM enzymes"/>
    <property type="match status" value="1"/>
</dbReference>
<feature type="region of interest" description="Disordered" evidence="4">
    <location>
        <begin position="1"/>
        <end position="37"/>
    </location>
</feature>
<dbReference type="OrthoDB" id="9785699at2"/>
<dbReference type="PANTHER" id="PTHR43432">
    <property type="entry name" value="SLR0285 PROTEIN"/>
    <property type="match status" value="1"/>
</dbReference>
<dbReference type="GO" id="GO:0003824">
    <property type="term" value="F:catalytic activity"/>
    <property type="evidence" value="ECO:0007669"/>
    <property type="project" value="InterPro"/>
</dbReference>
<evidence type="ECO:0000313" key="7">
    <source>
        <dbReference type="Proteomes" id="UP000002221"/>
    </source>
</evidence>
<keyword evidence="7" id="KW-1185">Reference proteome</keyword>
<dbReference type="GO" id="GO:0051536">
    <property type="term" value="F:iron-sulfur cluster binding"/>
    <property type="evidence" value="ECO:0007669"/>
    <property type="project" value="UniProtKB-KW"/>
</dbReference>
<dbReference type="KEGG" id="rmr:Rmar_0334"/>
<protein>
    <submittedName>
        <fullName evidence="6">Radical SAM domain protein</fullName>
    </submittedName>
</protein>
<organism evidence="6 7">
    <name type="scientific">Rhodothermus marinus (strain ATCC 43812 / DSM 4252 / R-10)</name>
    <name type="common">Rhodothermus obamensis</name>
    <dbReference type="NCBI Taxonomy" id="518766"/>
    <lineage>
        <taxon>Bacteria</taxon>
        <taxon>Pseudomonadati</taxon>
        <taxon>Rhodothermota</taxon>
        <taxon>Rhodothermia</taxon>
        <taxon>Rhodothermales</taxon>
        <taxon>Rhodothermaceae</taxon>
        <taxon>Rhodothermus</taxon>
    </lineage>
</organism>
<dbReference type="STRING" id="518766.Rmar_0334"/>
<keyword evidence="3" id="KW-0411">Iron-sulfur</keyword>
<dbReference type="Proteomes" id="UP000002221">
    <property type="component" value="Chromosome"/>
</dbReference>